<keyword evidence="9" id="KW-1185">Reference proteome</keyword>
<dbReference type="GO" id="GO:0005634">
    <property type="term" value="C:nucleus"/>
    <property type="evidence" value="ECO:0007669"/>
    <property type="project" value="UniProtKB-ARBA"/>
</dbReference>
<keyword evidence="2 4" id="KW-0195">Cyclin</keyword>
<evidence type="ECO:0000259" key="7">
    <source>
        <dbReference type="SMART" id="SM01332"/>
    </source>
</evidence>
<organism evidence="8 9">
    <name type="scientific">Cinara cedri</name>
    <dbReference type="NCBI Taxonomy" id="506608"/>
    <lineage>
        <taxon>Eukaryota</taxon>
        <taxon>Metazoa</taxon>
        <taxon>Ecdysozoa</taxon>
        <taxon>Arthropoda</taxon>
        <taxon>Hexapoda</taxon>
        <taxon>Insecta</taxon>
        <taxon>Pterygota</taxon>
        <taxon>Neoptera</taxon>
        <taxon>Paraneoptera</taxon>
        <taxon>Hemiptera</taxon>
        <taxon>Sternorrhyncha</taxon>
        <taxon>Aphidomorpha</taxon>
        <taxon>Aphidoidea</taxon>
        <taxon>Aphididae</taxon>
        <taxon>Lachninae</taxon>
        <taxon>Cinara</taxon>
    </lineage>
</organism>
<evidence type="ECO:0000313" key="9">
    <source>
        <dbReference type="Proteomes" id="UP000325440"/>
    </source>
</evidence>
<feature type="region of interest" description="Disordered" evidence="5">
    <location>
        <begin position="1"/>
        <end position="22"/>
    </location>
</feature>
<dbReference type="Proteomes" id="UP000325440">
    <property type="component" value="Unassembled WGS sequence"/>
</dbReference>
<feature type="domain" description="Cyclin-like" evidence="6">
    <location>
        <begin position="210"/>
        <end position="294"/>
    </location>
</feature>
<dbReference type="InterPro" id="IPR039361">
    <property type="entry name" value="Cyclin"/>
</dbReference>
<evidence type="ECO:0000256" key="4">
    <source>
        <dbReference type="RuleBase" id="RU000383"/>
    </source>
</evidence>
<dbReference type="SMART" id="SM00385">
    <property type="entry name" value="CYCLIN"/>
    <property type="match status" value="2"/>
</dbReference>
<dbReference type="InterPro" id="IPR006671">
    <property type="entry name" value="Cyclin_N"/>
</dbReference>
<dbReference type="SUPFAM" id="SSF47954">
    <property type="entry name" value="Cyclin-like"/>
    <property type="match status" value="2"/>
</dbReference>
<evidence type="ECO:0000256" key="5">
    <source>
        <dbReference type="SAM" id="MobiDB-lite"/>
    </source>
</evidence>
<feature type="domain" description="Cyclin-like" evidence="6">
    <location>
        <begin position="307"/>
        <end position="390"/>
    </location>
</feature>
<dbReference type="AlphaFoldDB" id="A0A5E4MKQ3"/>
<dbReference type="OrthoDB" id="5590282at2759"/>
<comment type="similarity">
    <text evidence="4">Belongs to the cyclin family.</text>
</comment>
<name>A0A5E4MKQ3_9HEMI</name>
<dbReference type="Pfam" id="PF00134">
    <property type="entry name" value="Cyclin_N"/>
    <property type="match status" value="1"/>
</dbReference>
<dbReference type="GO" id="GO:0051301">
    <property type="term" value="P:cell division"/>
    <property type="evidence" value="ECO:0007669"/>
    <property type="project" value="UniProtKB-KW"/>
</dbReference>
<evidence type="ECO:0000313" key="8">
    <source>
        <dbReference type="EMBL" id="VVC30982.1"/>
    </source>
</evidence>
<dbReference type="Pfam" id="PF02984">
    <property type="entry name" value="Cyclin_C"/>
    <property type="match status" value="1"/>
</dbReference>
<dbReference type="InterPro" id="IPR036915">
    <property type="entry name" value="Cyclin-like_sf"/>
</dbReference>
<dbReference type="InterPro" id="IPR004367">
    <property type="entry name" value="Cyclin_C-dom"/>
</dbReference>
<evidence type="ECO:0000256" key="2">
    <source>
        <dbReference type="ARBA" id="ARBA00023127"/>
    </source>
</evidence>
<gene>
    <name evidence="8" type="ORF">CINCED_3A005652</name>
</gene>
<evidence type="ECO:0000259" key="6">
    <source>
        <dbReference type="SMART" id="SM00385"/>
    </source>
</evidence>
<dbReference type="InterPro" id="IPR013763">
    <property type="entry name" value="Cyclin-like_dom"/>
</dbReference>
<dbReference type="InterPro" id="IPR048258">
    <property type="entry name" value="Cyclins_cyclin-box"/>
</dbReference>
<keyword evidence="1" id="KW-0132">Cell division</keyword>
<accession>A0A5E4MKQ3</accession>
<keyword evidence="3" id="KW-0131">Cell cycle</keyword>
<feature type="domain" description="Cyclin C-terminal" evidence="7">
    <location>
        <begin position="303"/>
        <end position="421"/>
    </location>
</feature>
<dbReference type="GO" id="GO:0000278">
    <property type="term" value="P:mitotic cell cycle"/>
    <property type="evidence" value="ECO:0007669"/>
    <property type="project" value="UniProtKB-ARBA"/>
</dbReference>
<dbReference type="SMART" id="SM01332">
    <property type="entry name" value="Cyclin_C"/>
    <property type="match status" value="1"/>
</dbReference>
<dbReference type="PANTHER" id="PTHR10177">
    <property type="entry name" value="CYCLINS"/>
    <property type="match status" value="1"/>
</dbReference>
<evidence type="ECO:0000256" key="3">
    <source>
        <dbReference type="ARBA" id="ARBA00023306"/>
    </source>
</evidence>
<dbReference type="PROSITE" id="PS00292">
    <property type="entry name" value="CYCLINS"/>
    <property type="match status" value="1"/>
</dbReference>
<reference evidence="8 9" key="1">
    <citation type="submission" date="2019-08" db="EMBL/GenBank/DDBJ databases">
        <authorList>
            <person name="Alioto T."/>
            <person name="Alioto T."/>
            <person name="Gomez Garrido J."/>
        </authorList>
    </citation>
    <scope>NUCLEOTIDE SEQUENCE [LARGE SCALE GENOMIC DNA]</scope>
</reference>
<dbReference type="FunFam" id="1.10.472.10:FF:000001">
    <property type="entry name" value="G2/mitotic-specific cyclin"/>
    <property type="match status" value="1"/>
</dbReference>
<evidence type="ECO:0000256" key="1">
    <source>
        <dbReference type="ARBA" id="ARBA00022618"/>
    </source>
</evidence>
<proteinExistence type="inferred from homology"/>
<sequence length="445" mass="51440">MAFSVFETKDINKENVPPRNQTRSRRSLFDLLVCRESRLKSNETQKYCFASILPFVVYQDKQTVEKAIENNVGNQKSLFLKTKNNSNEAKVFLPKIELDNRKPLMDIGQFLQTSIRYPIETDEKSNIKHIKESLVSCCMYTERKVVDHEHDVVHNLGVSLAAHQMSCNINTYTCELYSYFKDVEKLECPDPEYMRAYPDVTHRMRSMLVDWLVEVAQGYMLHNETLYLAVSFIDRYLSLKLVDVAYLRLLGTAAIFIASKHEEIYHLDISELVHIADDIYTEKQILNMVESIVDILWFNVSNPTTIIFLKLICVHCKVPLKVMYLAMYLAELTLLEADPYLSFMPSMIGCGAIALARLISGNEVIWPEEMSDVTNYFLNDLVSVLKHLNQTYKGVRNAKQTAIGLKYKSVKYHCVSEIEYKDLVIPDIKETPQKEMIEGLKKIHI</sequence>
<dbReference type="Gene3D" id="1.10.472.10">
    <property type="entry name" value="Cyclin-like"/>
    <property type="match status" value="2"/>
</dbReference>
<dbReference type="EMBL" id="CABPRJ010000557">
    <property type="protein sequence ID" value="VVC30982.1"/>
    <property type="molecule type" value="Genomic_DNA"/>
</dbReference>
<protein>
    <submittedName>
        <fullName evidence="8">Cyclin, N-terminal,Cyclin-like,Cyclin, C-terminal domain</fullName>
    </submittedName>
</protein>